<evidence type="ECO:0000256" key="1">
    <source>
        <dbReference type="SAM" id="MobiDB-lite"/>
    </source>
</evidence>
<gene>
    <name evidence="3" type="ORF">AbraCBS73388_001731</name>
</gene>
<feature type="region of interest" description="Disordered" evidence="1">
    <location>
        <begin position="1276"/>
        <end position="1310"/>
    </location>
</feature>
<reference evidence="3" key="1">
    <citation type="submission" date="2022-07" db="EMBL/GenBank/DDBJ databases">
        <title>Taxonomy of Aspergillus series Nigri: significant species reduction supported by multi-species coalescent approaches.</title>
        <authorList>
            <person name="Bian C."/>
            <person name="Kusuya Y."/>
            <person name="Sklenar F."/>
            <person name="D'hooge E."/>
            <person name="Yaguchi T."/>
            <person name="Takahashi H."/>
            <person name="Hubka V."/>
        </authorList>
    </citation>
    <scope>NUCLEOTIDE SEQUENCE</scope>
    <source>
        <strain evidence="3">CBS 733.88</strain>
    </source>
</reference>
<dbReference type="InterPro" id="IPR010730">
    <property type="entry name" value="HET"/>
</dbReference>
<dbReference type="EMBL" id="BROQ01000127">
    <property type="protein sequence ID" value="GKZ25920.1"/>
    <property type="molecule type" value="Genomic_DNA"/>
</dbReference>
<dbReference type="NCBIfam" id="NF047352">
    <property type="entry name" value="P_loop_sacsin"/>
    <property type="match status" value="1"/>
</dbReference>
<dbReference type="Pfam" id="PF06985">
    <property type="entry name" value="HET"/>
    <property type="match status" value="1"/>
</dbReference>
<feature type="region of interest" description="Disordered" evidence="1">
    <location>
        <begin position="1198"/>
        <end position="1244"/>
    </location>
</feature>
<protein>
    <recommendedName>
        <fullName evidence="2">Heterokaryon incompatibility domain-containing protein</fullName>
    </recommendedName>
</protein>
<feature type="compositionally biased region" description="Basic and acidic residues" evidence="1">
    <location>
        <begin position="1493"/>
        <end position="1506"/>
    </location>
</feature>
<dbReference type="Gene3D" id="3.30.565.10">
    <property type="entry name" value="Histidine kinase-like ATPase, C-terminal domain"/>
    <property type="match status" value="1"/>
</dbReference>
<proteinExistence type="predicted"/>
<organism evidence="3 4">
    <name type="scientific">Aspergillus brasiliensis</name>
    <dbReference type="NCBI Taxonomy" id="319629"/>
    <lineage>
        <taxon>Eukaryota</taxon>
        <taxon>Fungi</taxon>
        <taxon>Dikarya</taxon>
        <taxon>Ascomycota</taxon>
        <taxon>Pezizomycotina</taxon>
        <taxon>Eurotiomycetes</taxon>
        <taxon>Eurotiomycetidae</taxon>
        <taxon>Eurotiales</taxon>
        <taxon>Aspergillaceae</taxon>
        <taxon>Aspergillus</taxon>
        <taxon>Aspergillus subgen. Circumdati</taxon>
    </lineage>
</organism>
<dbReference type="InterPro" id="IPR036890">
    <property type="entry name" value="HATPase_C_sf"/>
</dbReference>
<feature type="domain" description="Heterokaryon incompatibility" evidence="2">
    <location>
        <begin position="1831"/>
        <end position="1964"/>
    </location>
</feature>
<dbReference type="PANTHER" id="PTHR32387">
    <property type="entry name" value="WU:FJ29H11"/>
    <property type="match status" value="1"/>
</dbReference>
<evidence type="ECO:0000313" key="4">
    <source>
        <dbReference type="Proteomes" id="UP001143548"/>
    </source>
</evidence>
<accession>A0A9W5YYL2</accession>
<feature type="region of interest" description="Disordered" evidence="1">
    <location>
        <begin position="1488"/>
        <end position="1521"/>
    </location>
</feature>
<dbReference type="InterPro" id="IPR052957">
    <property type="entry name" value="Auxin_embryo_med"/>
</dbReference>
<name>A0A9W5YYL2_9EURO</name>
<dbReference type="PANTHER" id="PTHR32387:SF0">
    <property type="entry name" value="PROTEIN NO VEIN"/>
    <property type="match status" value="1"/>
</dbReference>
<dbReference type="Proteomes" id="UP001143548">
    <property type="component" value="Unassembled WGS sequence"/>
</dbReference>
<feature type="region of interest" description="Disordered" evidence="1">
    <location>
        <begin position="1337"/>
        <end position="1376"/>
    </location>
</feature>
<dbReference type="SUPFAM" id="SSF55874">
    <property type="entry name" value="ATPase domain of HSP90 chaperone/DNA topoisomerase II/histidine kinase"/>
    <property type="match status" value="1"/>
</dbReference>
<evidence type="ECO:0000259" key="2">
    <source>
        <dbReference type="Pfam" id="PF06985"/>
    </source>
</evidence>
<feature type="compositionally biased region" description="Polar residues" evidence="1">
    <location>
        <begin position="1339"/>
        <end position="1363"/>
    </location>
</feature>
<evidence type="ECO:0000313" key="3">
    <source>
        <dbReference type="EMBL" id="GKZ25920.1"/>
    </source>
</evidence>
<comment type="caution">
    <text evidence="3">The sequence shown here is derived from an EMBL/GenBank/DDBJ whole genome shotgun (WGS) entry which is preliminary data.</text>
</comment>
<sequence length="2339" mass="264216">MEGPASITTDIAKQHIDSISAQYKGILENSTAQSIIDSALQLWVYRLIPKSFHAESNSRHSFGEDIYSTATHFLLELIQNADDNDYDAGITPALALTYRNRVLRTDCNEVGFKPGQVEAICNLGHSTKKDKIEATGEKGVGFKSVFSVAESVWIASGPYTFKFDTSNQMGMLIPIWEGPPDGTRHANTSMYARFAPRADERIVFHDLDVVGAKVLTFLIKLRELRLHIELQSGNKICYNVARQDTTSDDELSMTQLALTGDMFPVAQRKNYIVCRYVVKGMPQEKKRPGKEDTELKLAFPVDESGQPVLESQDVYAVLPVRSYGFTFLLQGDFLLSTSREEISSSREWNRMLCESLPNAFTAAVKEIVTHRSDFPWFRFLPDIRPEKSFFEQVKHCIPSHVAKERVLLCEGVDENGQGILALPDSLRYVPREFRDSNGYPITLCPTTRDGYLSVRYLHEDWPFIERLGVKKMTPDEFMDDLSHLVNNHGVQDKTDQWHESLASTVIKLLANYENRKLQDVLRNLAILPLRDNEWVSGTDRVVFLPLVPASVPSGLNICEINPAAVKGGMKSDRARFFEYAGARAYNPAIVCDLIVERQTAWTRSWQDSQTYQRRLADSRVPELANQLYFLFKNKWTGDGKRSLWVLNERSQPCRASVAYIPSKEPDSAAVLLQGTPFKIEFLHRDYLGVGGGDRFDFMDWLRLNFGIWRIPRLATPANALSPDFQYLLDNVSSALWLLLLSKYFDQYSDWLVPGGWKSAKVLSSLRTTMVDCLLEEQSLLEETCRPGLEKLLPRKALLLHQDFTNWQLLSNLGVVVGMDLKFYFSRLAELKETEPSLEQISQLYTDIEAKSQNSREIIRSTFINDALICVPNPRSKTGFCWLQPDDCIWKGPKSLKHTPKLQELYPDNEILFTKILKLRNAGADLLLREIEEFKPEKPADILAILQDANNLLKKTDPYSLALIKLMKIFPVRLPSQRDDFTLMTASDAWYIPDERQRRYFGQDLPLLVFNWDAFDDMPKVRSVFDLGPRKLVATREVFCEDKNPRLLESTTNKFLTRIKLMSRLIAKDTPNIRKKVERLFTAELFSVKEIFWALTVRHNDQVITRGKGIAECLLRDNEEEPLKIWVSQNCIKYDMFPSELADNLCQLYKISERSLAQDTLTQPPGYVAEKLTNSGYTVDMEHELPLKWRDGWAKGKTLSRRNVRTKPGTEESSRNHVRHPVELPPPQTGTPMSTPGRPLALTTRDRPPYAAQNEKNMPLSSPHLTTEADNREGLAGLEAEPSSGDGTTSATEDIPETAKETSGLEGEDFSIQGHDDEEFEKAIAGETVDGLDILREHNSSVPPQLNGSKDSGYQEQPKPTTHTSELKEEQAPKPVPDRTLLVFLKEELPPNRGPIKLQGGISAAESALVCYQVIDTAEKTFDLTILKPERRDSGALTGSALVEKMPLRIRQKDHPHNAEGVQLSLGHGDGNMPSQGRMKQHQQIGLGFQTQQKRGDRPHQPLERRTNGRVPSPTVSRDRKRPTVVHIPGLPQDLLRDFLHNRVRRKDPIAPARIVFLTGDLESLDNHDGLCIDHRIKTNPGRVHIDEETGVKTVFMTVPDPIRQEERFSGELVVSRMLQEVLGNAYIPEKHWTSSCRSRVGYDSYERQEGPDVAHTAFVLLDSDPFTDFLVSHGCDQATQWTGSSVSYYLDVQVTSGDIQSSFRIHQKDFEMARKTGLEGAGSRRVYVLIRLYDIYTQPKIAIFVNIWRLYTNGNLYLRVSGDHYAATLTDVETDTPNLSLVSLQNSTGHYKFHALESLKHIRLLRLCGEENDLTLRGDIVHVSLDENPSFTALSYTWGSALKPFTMRTLEGDIPITASLYYALSHIQQTDGSINIWADGISINQSDPIEKSQQISLLPTIYRQATQVYGWVGDDANDSSIALKSLQDIHASPNMVSRLNKREWAAIIEFFSRSWFLRAWIIQEVILARDLQVVCGSEKLQWDKLYSAVLACENYAESAVKNLKIPATRNLQPILSLGETRKMYQENQKRELLDLFELFQHSKSTLRRDKLFTLLNIAADAEGLGTDYQKPLETIVRNYASIFVARGKALELLSRARGLSPSQGLPSWIPDWTTNRYPKTICSWPSERGFHAGGGCTASSGVDPKNEAILEIAGSIVDTIVKVGSFPSRIDKAMEYISEVLEFIDSSKADYPMDDEKEGLEFKIPIGDAAHGPWGDRQGLERSFQLLGQTLNRTKTPQSSVLVNLDTLREDLWLYCLTAVEFSERFGSAVVCQTARGYLGLVPAGAEPGDSIALISGGKVPFCLRREQEDYQVVGEAYIHGIMHGEAFKPEDVKTLRLC</sequence>
<dbReference type="Pfam" id="PF26639">
    <property type="entry name" value="Het-6_barrel"/>
    <property type="match status" value="1"/>
</dbReference>